<dbReference type="SUPFAM" id="SSF56281">
    <property type="entry name" value="Metallo-hydrolase/oxidoreductase"/>
    <property type="match status" value="1"/>
</dbReference>
<dbReference type="AlphaFoldDB" id="A0A1C3VM32"/>
<evidence type="ECO:0000256" key="1">
    <source>
        <dbReference type="ARBA" id="ARBA00022801"/>
    </source>
</evidence>
<dbReference type="RefSeq" id="WP_037202469.1">
    <property type="nucleotide sequence ID" value="NZ_FMAF01000005.1"/>
</dbReference>
<dbReference type="Gene3D" id="3.60.15.10">
    <property type="entry name" value="Ribonuclease Z/Hydroxyacylglutathione hydrolase-like"/>
    <property type="match status" value="1"/>
</dbReference>
<accession>A0A1C3VM32</accession>
<dbReference type="GO" id="GO:0016787">
    <property type="term" value="F:hydrolase activity"/>
    <property type="evidence" value="ECO:0007669"/>
    <property type="project" value="UniProtKB-KW"/>
</dbReference>
<evidence type="ECO:0000259" key="2">
    <source>
        <dbReference type="Pfam" id="PF12706"/>
    </source>
</evidence>
<gene>
    <name evidence="3" type="ORF">GA0061101_105525</name>
</gene>
<name>A0A1C3VM32_9HYPH</name>
<dbReference type="InterPro" id="IPR036866">
    <property type="entry name" value="RibonucZ/Hydroxyglut_hydro"/>
</dbReference>
<proteinExistence type="predicted"/>
<dbReference type="PANTHER" id="PTHR43546">
    <property type="entry name" value="UPF0173 METAL-DEPENDENT HYDROLASE MJ1163-RELATED"/>
    <property type="match status" value="1"/>
</dbReference>
<dbReference type="Pfam" id="PF12706">
    <property type="entry name" value="Lactamase_B_2"/>
    <property type="match status" value="1"/>
</dbReference>
<feature type="domain" description="Metallo-beta-lactamase" evidence="2">
    <location>
        <begin position="20"/>
        <end position="210"/>
    </location>
</feature>
<evidence type="ECO:0000313" key="3">
    <source>
        <dbReference type="EMBL" id="SCB28816.1"/>
    </source>
</evidence>
<keyword evidence="1" id="KW-0378">Hydrolase</keyword>
<organism evidence="3 4">
    <name type="scientific">Rhizobium lusitanum</name>
    <dbReference type="NCBI Taxonomy" id="293958"/>
    <lineage>
        <taxon>Bacteria</taxon>
        <taxon>Pseudomonadati</taxon>
        <taxon>Pseudomonadota</taxon>
        <taxon>Alphaproteobacteria</taxon>
        <taxon>Hyphomicrobiales</taxon>
        <taxon>Rhizobiaceae</taxon>
        <taxon>Rhizobium/Agrobacterium group</taxon>
        <taxon>Rhizobium</taxon>
    </lineage>
</organism>
<evidence type="ECO:0000313" key="4">
    <source>
        <dbReference type="Proteomes" id="UP000199205"/>
    </source>
</evidence>
<dbReference type="EMBL" id="FMAF01000005">
    <property type="protein sequence ID" value="SCB28816.1"/>
    <property type="molecule type" value="Genomic_DNA"/>
</dbReference>
<reference evidence="3 4" key="1">
    <citation type="submission" date="2016-08" db="EMBL/GenBank/DDBJ databases">
        <authorList>
            <person name="Seilhamer J.J."/>
        </authorList>
    </citation>
    <scope>NUCLEOTIDE SEQUENCE [LARGE SCALE GENOMIC DNA]</scope>
    <source>
        <strain evidence="3 4">P1-7</strain>
    </source>
</reference>
<protein>
    <submittedName>
        <fullName evidence="3">L-ascorbate metabolism protein UlaG, beta-lactamase superfamily</fullName>
    </submittedName>
</protein>
<sequence length="260" mass="28435">MQLELIRNATLKINYGGHLLLIDPYFAPRHSLPSFTGRSPNPMTELPRAIDDILQGVELVIVSHLHTDHFDSVAKKRVPKALPLLCQPGDEGSIRETGFADVRPLNETTVWQGITITPRQGSHGLGPVVEKMGHVIGFKLEAAGEPTVYWAGDTVLYPPVAETIQQVSPDVIITHSCGARWDGDLIVMDAEQTIALSRLAPQAIVVATHMEALDHATITRQDLRQAADTAGIDPSRLLIPADGETLHLEPVIRSRFAKHD</sequence>
<dbReference type="Proteomes" id="UP000199205">
    <property type="component" value="Unassembled WGS sequence"/>
</dbReference>
<dbReference type="InterPro" id="IPR050114">
    <property type="entry name" value="UPF0173_UPF0282_UlaG_hydrolase"/>
</dbReference>
<dbReference type="OrthoDB" id="9805728at2"/>
<dbReference type="PANTHER" id="PTHR43546:SF9">
    <property type="entry name" value="L-ASCORBATE-6-PHOSPHATE LACTONASE ULAG-RELATED"/>
    <property type="match status" value="1"/>
</dbReference>
<dbReference type="InterPro" id="IPR001279">
    <property type="entry name" value="Metallo-B-lactamas"/>
</dbReference>